<gene>
    <name evidence="1" type="ORF">HPBE_LOCUS5050</name>
</gene>
<sequence length="106" mass="12039">MFSVRFVTRACSSSISVRKLLKENTVDGSWNASGFATVASECVCRNITKFKPCECWYEKIRGTIVEDLIAEDNHHRALCTVPDLRSVVRGRLTRKQEDLEMQQSIA</sequence>
<reference evidence="1 2" key="1">
    <citation type="submission" date="2018-11" db="EMBL/GenBank/DDBJ databases">
        <authorList>
            <consortium name="Pathogen Informatics"/>
        </authorList>
    </citation>
    <scope>NUCLEOTIDE SEQUENCE [LARGE SCALE GENOMIC DNA]</scope>
</reference>
<dbReference type="WBParaSite" id="HPBE_0000504901-mRNA-1">
    <property type="protein sequence ID" value="HPBE_0000504901-mRNA-1"/>
    <property type="gene ID" value="HPBE_0000504901"/>
</dbReference>
<dbReference type="AlphaFoldDB" id="A0A183FF20"/>
<evidence type="ECO:0000313" key="1">
    <source>
        <dbReference type="EMBL" id="VDO63226.1"/>
    </source>
</evidence>
<accession>A0A183FF20</accession>
<organism evidence="2 3">
    <name type="scientific">Heligmosomoides polygyrus</name>
    <name type="common">Parasitic roundworm</name>
    <dbReference type="NCBI Taxonomy" id="6339"/>
    <lineage>
        <taxon>Eukaryota</taxon>
        <taxon>Metazoa</taxon>
        <taxon>Ecdysozoa</taxon>
        <taxon>Nematoda</taxon>
        <taxon>Chromadorea</taxon>
        <taxon>Rhabditida</taxon>
        <taxon>Rhabditina</taxon>
        <taxon>Rhabditomorpha</taxon>
        <taxon>Strongyloidea</taxon>
        <taxon>Heligmosomidae</taxon>
        <taxon>Heligmosomoides</taxon>
    </lineage>
</organism>
<reference evidence="3" key="2">
    <citation type="submission" date="2019-09" db="UniProtKB">
        <authorList>
            <consortium name="WormBaseParasite"/>
        </authorList>
    </citation>
    <scope>IDENTIFICATION</scope>
</reference>
<evidence type="ECO:0000313" key="2">
    <source>
        <dbReference type="Proteomes" id="UP000050761"/>
    </source>
</evidence>
<protein>
    <submittedName>
        <fullName evidence="3">SCY domain-containing protein</fullName>
    </submittedName>
</protein>
<evidence type="ECO:0000313" key="3">
    <source>
        <dbReference type="WBParaSite" id="HPBE_0000504901-mRNA-1"/>
    </source>
</evidence>
<proteinExistence type="predicted"/>
<name>A0A183FF20_HELPZ</name>
<dbReference type="Proteomes" id="UP000050761">
    <property type="component" value="Unassembled WGS sequence"/>
</dbReference>
<keyword evidence="2" id="KW-1185">Reference proteome</keyword>
<accession>A0A3P7WR32</accession>
<dbReference type="EMBL" id="UZAH01025404">
    <property type="protein sequence ID" value="VDO63226.1"/>
    <property type="molecule type" value="Genomic_DNA"/>
</dbReference>